<organism evidence="2 3">
    <name type="scientific">Lates japonicus</name>
    <name type="common">Japanese lates</name>
    <dbReference type="NCBI Taxonomy" id="270547"/>
    <lineage>
        <taxon>Eukaryota</taxon>
        <taxon>Metazoa</taxon>
        <taxon>Chordata</taxon>
        <taxon>Craniata</taxon>
        <taxon>Vertebrata</taxon>
        <taxon>Euteleostomi</taxon>
        <taxon>Actinopterygii</taxon>
        <taxon>Neopterygii</taxon>
        <taxon>Teleostei</taxon>
        <taxon>Neoteleostei</taxon>
        <taxon>Acanthomorphata</taxon>
        <taxon>Carangaria</taxon>
        <taxon>Carangaria incertae sedis</taxon>
        <taxon>Centropomidae</taxon>
        <taxon>Lates</taxon>
    </lineage>
</organism>
<evidence type="ECO:0000313" key="2">
    <source>
        <dbReference type="EMBL" id="GLD69676.1"/>
    </source>
</evidence>
<feature type="region of interest" description="Disordered" evidence="1">
    <location>
        <begin position="118"/>
        <end position="143"/>
    </location>
</feature>
<gene>
    <name evidence="2" type="ORF">AKAME5_002099100</name>
</gene>
<dbReference type="Proteomes" id="UP001279410">
    <property type="component" value="Unassembled WGS sequence"/>
</dbReference>
<evidence type="ECO:0000313" key="3">
    <source>
        <dbReference type="Proteomes" id="UP001279410"/>
    </source>
</evidence>
<accession>A0AAD3RIL3</accession>
<comment type="caution">
    <text evidence="2">The sequence shown here is derived from an EMBL/GenBank/DDBJ whole genome shotgun (WGS) entry which is preliminary data.</text>
</comment>
<proteinExistence type="predicted"/>
<keyword evidence="3" id="KW-1185">Reference proteome</keyword>
<sequence>MQLDAGAAKRQEFSLSWLTSCLSPWRSALLDKASIAGLATPASLCIGFLPQGYCLSEQVAQPARQVALAGWHYSSFLEARCTAPGHLKMYNSCPPRVLCGFKTSAYLRCSDVRTHPTPIQHRHASGQQDLPEQTQHGHEVHLL</sequence>
<reference evidence="2" key="1">
    <citation type="submission" date="2022-08" db="EMBL/GenBank/DDBJ databases">
        <title>Genome sequencing of akame (Lates japonicus).</title>
        <authorList>
            <person name="Hashiguchi Y."/>
            <person name="Takahashi H."/>
        </authorList>
    </citation>
    <scope>NUCLEOTIDE SEQUENCE</scope>
    <source>
        <strain evidence="2">Kochi</strain>
    </source>
</reference>
<feature type="compositionally biased region" description="Polar residues" evidence="1">
    <location>
        <begin position="125"/>
        <end position="134"/>
    </location>
</feature>
<dbReference type="AlphaFoldDB" id="A0AAD3RIL3"/>
<dbReference type="EMBL" id="BRZM01000255">
    <property type="protein sequence ID" value="GLD69676.1"/>
    <property type="molecule type" value="Genomic_DNA"/>
</dbReference>
<name>A0AAD3RIL3_LATJO</name>
<protein>
    <submittedName>
        <fullName evidence="2">Endothelial PAS domain-containing protein 1-like protein</fullName>
    </submittedName>
</protein>
<evidence type="ECO:0000256" key="1">
    <source>
        <dbReference type="SAM" id="MobiDB-lite"/>
    </source>
</evidence>